<gene>
    <name evidence="20" type="primary">POX1</name>
    <name evidence="20" type="ORF">KQ657_004872</name>
</gene>
<keyword evidence="6 12" id="KW-0285">Flavoprotein</keyword>
<evidence type="ECO:0000256" key="13">
    <source>
        <dbReference type="PIRSR" id="PIRSR000168-1"/>
    </source>
</evidence>
<keyword evidence="9" id="KW-0560">Oxidoreductase</keyword>
<evidence type="ECO:0000256" key="10">
    <source>
        <dbReference type="ARBA" id="ARBA00023098"/>
    </source>
</evidence>
<dbReference type="RefSeq" id="XP_043049711.1">
    <property type="nucleotide sequence ID" value="XM_043195538.1"/>
</dbReference>
<evidence type="ECO:0000256" key="2">
    <source>
        <dbReference type="ARBA" id="ARBA00001974"/>
    </source>
</evidence>
<dbReference type="GO" id="GO:0055088">
    <property type="term" value="P:lipid homeostasis"/>
    <property type="evidence" value="ECO:0007669"/>
    <property type="project" value="TreeGrafter"/>
</dbReference>
<dbReference type="InterPro" id="IPR055060">
    <property type="entry name" value="ACOX_C_alpha1"/>
</dbReference>
<dbReference type="AlphaFoldDB" id="A0A9P7VA52"/>
<evidence type="ECO:0000256" key="3">
    <source>
        <dbReference type="ARBA" id="ARBA00004275"/>
    </source>
</evidence>
<dbReference type="SUPFAM" id="SSF56645">
    <property type="entry name" value="Acyl-CoA dehydrogenase NM domain-like"/>
    <property type="match status" value="1"/>
</dbReference>
<comment type="pathway">
    <text evidence="4">Lipid metabolism; peroxisomal fatty acid beta-oxidation.</text>
</comment>
<name>A0A9P7VA52_9ASCO</name>
<evidence type="ECO:0000256" key="7">
    <source>
        <dbReference type="ARBA" id="ARBA00022827"/>
    </source>
</evidence>
<evidence type="ECO:0000256" key="9">
    <source>
        <dbReference type="ARBA" id="ARBA00023002"/>
    </source>
</evidence>
<evidence type="ECO:0000259" key="17">
    <source>
        <dbReference type="Pfam" id="PF02770"/>
    </source>
</evidence>
<evidence type="ECO:0000256" key="6">
    <source>
        <dbReference type="ARBA" id="ARBA00022630"/>
    </source>
</evidence>
<dbReference type="FunFam" id="1.20.140.10:FF:000015">
    <property type="entry name" value="Acyl-coenzyme A oxidase"/>
    <property type="match status" value="1"/>
</dbReference>
<feature type="domain" description="Acyl-coenzyme A oxidase N-terminal" evidence="18">
    <location>
        <begin position="37"/>
        <end position="146"/>
    </location>
</feature>
<dbReference type="OrthoDB" id="538336at2759"/>
<keyword evidence="21" id="KW-1185">Reference proteome</keyword>
<dbReference type="Pfam" id="PF01756">
    <property type="entry name" value="ACOX"/>
    <property type="match status" value="1"/>
</dbReference>
<keyword evidence="8" id="KW-0276">Fatty acid metabolism</keyword>
<dbReference type="PANTHER" id="PTHR10909">
    <property type="entry name" value="ELECTRON TRANSPORT OXIDOREDUCTASE"/>
    <property type="match status" value="1"/>
</dbReference>
<evidence type="ECO:0000256" key="1">
    <source>
        <dbReference type="ARBA" id="ARBA00001201"/>
    </source>
</evidence>
<dbReference type="InterPro" id="IPR029320">
    <property type="entry name" value="Acyl-CoA_ox_N"/>
</dbReference>
<feature type="domain" description="Acyl-CoA oxidase C-terminal" evidence="16">
    <location>
        <begin position="514"/>
        <end position="687"/>
    </location>
</feature>
<dbReference type="Pfam" id="PF22924">
    <property type="entry name" value="ACOX_C_alpha1"/>
    <property type="match status" value="1"/>
</dbReference>
<feature type="domain" description="Acyl-CoA oxidase C-alpha1" evidence="19">
    <location>
        <begin position="300"/>
        <end position="470"/>
    </location>
</feature>
<comment type="subcellular location">
    <subcellularLocation>
        <location evidence="3">Peroxisome</location>
    </subcellularLocation>
</comment>
<organism evidence="20 21">
    <name type="scientific">Scheffersomyces spartinae</name>
    <dbReference type="NCBI Taxonomy" id="45513"/>
    <lineage>
        <taxon>Eukaryota</taxon>
        <taxon>Fungi</taxon>
        <taxon>Dikarya</taxon>
        <taxon>Ascomycota</taxon>
        <taxon>Saccharomycotina</taxon>
        <taxon>Pichiomycetes</taxon>
        <taxon>Debaryomycetaceae</taxon>
        <taxon>Scheffersomyces</taxon>
    </lineage>
</organism>
<evidence type="ECO:0000256" key="4">
    <source>
        <dbReference type="ARBA" id="ARBA00004846"/>
    </source>
</evidence>
<dbReference type="GO" id="GO:0005777">
    <property type="term" value="C:peroxisome"/>
    <property type="evidence" value="ECO:0007669"/>
    <property type="project" value="UniProtKB-SubCell"/>
</dbReference>
<dbReference type="Pfam" id="PF14749">
    <property type="entry name" value="Acyl-CoA_ox_N"/>
    <property type="match status" value="1"/>
</dbReference>
<evidence type="ECO:0000313" key="21">
    <source>
        <dbReference type="Proteomes" id="UP000790833"/>
    </source>
</evidence>
<dbReference type="GO" id="GO:0071949">
    <property type="term" value="F:FAD binding"/>
    <property type="evidence" value="ECO:0007669"/>
    <property type="project" value="InterPro"/>
</dbReference>
<keyword evidence="11" id="KW-0576">Peroxisome</keyword>
<dbReference type="FunFam" id="1.10.540.10:FF:000018">
    <property type="entry name" value="Acyl-coenzyme A oxidase"/>
    <property type="match status" value="1"/>
</dbReference>
<comment type="catalytic activity">
    <reaction evidence="1">
        <text>a 2,3-saturated acyl-CoA + O2 = a (2E)-enoyl-CoA + H2O2</text>
        <dbReference type="Rhea" id="RHEA:38959"/>
        <dbReference type="ChEBI" id="CHEBI:15379"/>
        <dbReference type="ChEBI" id="CHEBI:16240"/>
        <dbReference type="ChEBI" id="CHEBI:58856"/>
        <dbReference type="ChEBI" id="CHEBI:65111"/>
        <dbReference type="EC" id="1.3.3.6"/>
    </reaction>
</comment>
<dbReference type="PANTHER" id="PTHR10909:SF352">
    <property type="entry name" value="ACYL-COENZYME A OXIDASE-LIKE PROTEIN"/>
    <property type="match status" value="1"/>
</dbReference>
<evidence type="ECO:0000313" key="20">
    <source>
        <dbReference type="EMBL" id="KAG7194164.1"/>
    </source>
</evidence>
<comment type="similarity">
    <text evidence="5 12">Belongs to the acyl-CoA oxidase family.</text>
</comment>
<evidence type="ECO:0000259" key="16">
    <source>
        <dbReference type="Pfam" id="PF01756"/>
    </source>
</evidence>
<evidence type="ECO:0000259" key="19">
    <source>
        <dbReference type="Pfam" id="PF22924"/>
    </source>
</evidence>
<accession>A0A9P7VA52</accession>
<evidence type="ECO:0000259" key="18">
    <source>
        <dbReference type="Pfam" id="PF14749"/>
    </source>
</evidence>
<evidence type="ECO:0000256" key="14">
    <source>
        <dbReference type="PIRSR" id="PIRSR000168-2"/>
    </source>
</evidence>
<feature type="region of interest" description="Disordered" evidence="15">
    <location>
        <begin position="694"/>
        <end position="717"/>
    </location>
</feature>
<reference evidence="20" key="1">
    <citation type="submission" date="2021-03" db="EMBL/GenBank/DDBJ databases">
        <authorList>
            <person name="Palmer J.M."/>
        </authorList>
    </citation>
    <scope>NUCLEOTIDE SEQUENCE</scope>
    <source>
        <strain evidence="20">ARV_011</strain>
    </source>
</reference>
<dbReference type="InterPro" id="IPR006091">
    <property type="entry name" value="Acyl-CoA_Oxase/DH_mid-dom"/>
</dbReference>
<feature type="active site" description="Proton acceptor" evidence="13">
    <location>
        <position position="458"/>
    </location>
</feature>
<protein>
    <recommendedName>
        <fullName evidence="12">Acyl-coenzyme A oxidase</fullName>
    </recommendedName>
</protein>
<dbReference type="GO" id="GO:0033540">
    <property type="term" value="P:fatty acid beta-oxidation using acyl-CoA oxidase"/>
    <property type="evidence" value="ECO:0007669"/>
    <property type="project" value="TreeGrafter"/>
</dbReference>
<proteinExistence type="inferred from homology"/>
<keyword evidence="10" id="KW-0443">Lipid metabolism</keyword>
<dbReference type="InterPro" id="IPR037069">
    <property type="entry name" value="AcylCoA_DH/ox_N_sf"/>
</dbReference>
<dbReference type="Gene3D" id="1.10.540.10">
    <property type="entry name" value="Acyl-CoA dehydrogenase/oxidase, N-terminal domain"/>
    <property type="match status" value="1"/>
</dbReference>
<feature type="binding site" evidence="14">
    <location>
        <position position="204"/>
    </location>
    <ligand>
        <name>FAD</name>
        <dbReference type="ChEBI" id="CHEBI:57692"/>
    </ligand>
</feature>
<evidence type="ECO:0000256" key="5">
    <source>
        <dbReference type="ARBA" id="ARBA00006288"/>
    </source>
</evidence>
<evidence type="ECO:0000256" key="8">
    <source>
        <dbReference type="ARBA" id="ARBA00022832"/>
    </source>
</evidence>
<dbReference type="InterPro" id="IPR012258">
    <property type="entry name" value="Acyl-CoA_oxidase"/>
</dbReference>
<comment type="caution">
    <text evidence="20">The sequence shown here is derived from an EMBL/GenBank/DDBJ whole genome shotgun (WGS) entry which is preliminary data.</text>
</comment>
<dbReference type="EMBL" id="JAHMUF010000008">
    <property type="protein sequence ID" value="KAG7194164.1"/>
    <property type="molecule type" value="Genomic_DNA"/>
</dbReference>
<dbReference type="PIRSF" id="PIRSF000168">
    <property type="entry name" value="Acyl-CoA_oxidase"/>
    <property type="match status" value="1"/>
</dbReference>
<feature type="binding site" evidence="14">
    <location>
        <position position="165"/>
    </location>
    <ligand>
        <name>FAD</name>
        <dbReference type="ChEBI" id="CHEBI:57692"/>
    </ligand>
</feature>
<dbReference type="Gene3D" id="2.40.110.10">
    <property type="entry name" value="Butyryl-CoA Dehydrogenase, subunit A, domain 2"/>
    <property type="match status" value="1"/>
</dbReference>
<evidence type="ECO:0000256" key="15">
    <source>
        <dbReference type="SAM" id="MobiDB-lite"/>
    </source>
</evidence>
<sequence>MPIMLKEFYTTGVISDTKNIPNPGELLQAERRKQTVDPNRLHEFLEGSKEKSESFKRIVQQIERDPVLTSSPRMYDMSKAEQRDVTVDKINRLSKYIEVESFSDFNLRLNILSVFDPQVMTRIGVNLGLFLSCVRGSGTFEQLKFWALDQNCAYIRNIYGCFAMTELAHGSNVAGIETTATFDKESDEFVINTPHIGATKWWIGGAAHSATHSSVYARLIVDGKDYGVKAFVVPLRDINHELNPGITVGDIGAKMGRDGIDNGWIQFSNVRIPRFFMLQKWCTVSRNGTVKMPPLEQLSYSALLGGRVMMVNDSYRMTARVSTIALRYAIGRRQFKAKESDALETQLLDYPLHQRRLLPYLAAAYVMAAGSYRIDQIINETTEALEDAVDNDDAKEIEKCIGQMKSLFIDSGSLKSTCTWLAAEAIDQCRQACGGHGYSAYSGFGKAYADWAVQCTWEGDNNVLGLNIGKPIVKHSLAVLKEDKVVYGSTSFLTHTKQHLNDKPALTDVKDARDLKKVVAAIELAILRLAARTAKIVEGNGMDYGVVGNDLVNLSKLKCHHFLLKEFSERLNENSYKEVNPILATLGALHGATQVFDRYAGIFLAEKAVSPEFISGLNATIIPELCAEIRPHVVGLTDGFQQSDAMINSGLGCYDGNTYENYFRIVKQLNPPENFKAPYSDKLEAMLRRQTLEVRDRGEKSEEAEEILSVKVDDEED</sequence>
<dbReference type="SUPFAM" id="SSF47203">
    <property type="entry name" value="Acyl-CoA dehydrogenase C-terminal domain-like"/>
    <property type="match status" value="2"/>
</dbReference>
<dbReference type="InterPro" id="IPR046373">
    <property type="entry name" value="Acyl-CoA_Oxase/DH_mid-dom_sf"/>
</dbReference>
<comment type="cofactor">
    <cofactor evidence="2">
        <name>FAD</name>
        <dbReference type="ChEBI" id="CHEBI:57692"/>
    </cofactor>
</comment>
<dbReference type="GO" id="GO:0003997">
    <property type="term" value="F:acyl-CoA oxidase activity"/>
    <property type="evidence" value="ECO:0007669"/>
    <property type="project" value="UniProtKB-EC"/>
</dbReference>
<dbReference type="FunFam" id="2.40.110.10:FF:000003">
    <property type="entry name" value="Acyl-coenzyme A oxidase"/>
    <property type="match status" value="1"/>
</dbReference>
<dbReference type="Proteomes" id="UP000790833">
    <property type="component" value="Unassembled WGS sequence"/>
</dbReference>
<dbReference type="Gene3D" id="1.20.140.10">
    <property type="entry name" value="Butyryl-CoA Dehydrogenase, subunit A, domain 3"/>
    <property type="match status" value="2"/>
</dbReference>
<dbReference type="Pfam" id="PF02770">
    <property type="entry name" value="Acyl-CoA_dh_M"/>
    <property type="match status" value="1"/>
</dbReference>
<keyword evidence="7 12" id="KW-0274">FAD</keyword>
<feature type="domain" description="Acyl-CoA oxidase/dehydrogenase middle" evidence="17">
    <location>
        <begin position="161"/>
        <end position="270"/>
    </location>
</feature>
<dbReference type="GeneID" id="66118246"/>
<dbReference type="InterPro" id="IPR036250">
    <property type="entry name" value="AcylCo_DH-like_C"/>
</dbReference>
<evidence type="ECO:0000256" key="12">
    <source>
        <dbReference type="PIRNR" id="PIRNR000168"/>
    </source>
</evidence>
<evidence type="ECO:0000256" key="11">
    <source>
        <dbReference type="ARBA" id="ARBA00023140"/>
    </source>
</evidence>
<dbReference type="GO" id="GO:0005504">
    <property type="term" value="F:fatty acid binding"/>
    <property type="evidence" value="ECO:0007669"/>
    <property type="project" value="TreeGrafter"/>
</dbReference>
<dbReference type="InterPro" id="IPR009100">
    <property type="entry name" value="AcylCoA_DH/oxidase_NM_dom_sf"/>
</dbReference>
<dbReference type="InterPro" id="IPR002655">
    <property type="entry name" value="Acyl-CoA_oxidase_C"/>
</dbReference>